<dbReference type="InterPro" id="IPR044492">
    <property type="entry name" value="P_typ_ATPase_HD_dom"/>
</dbReference>
<dbReference type="SUPFAM" id="SSF81665">
    <property type="entry name" value="Calcium ATPase, transmembrane domain M"/>
    <property type="match status" value="1"/>
</dbReference>
<dbReference type="Pfam" id="PF00122">
    <property type="entry name" value="E1-E2_ATPase"/>
    <property type="match status" value="1"/>
</dbReference>
<dbReference type="Pfam" id="PF13246">
    <property type="entry name" value="Cation_ATPase"/>
    <property type="match status" value="1"/>
</dbReference>
<evidence type="ECO:0000256" key="11">
    <source>
        <dbReference type="ARBA" id="ARBA00023136"/>
    </source>
</evidence>
<dbReference type="SUPFAM" id="SSF81660">
    <property type="entry name" value="Metal cation-transporting ATPase, ATP-binding domain N"/>
    <property type="match status" value="1"/>
</dbReference>
<keyword evidence="8" id="KW-0460">Magnesium</keyword>
<dbReference type="PANTHER" id="PTHR45630:SF7">
    <property type="entry name" value="ENDOPLASMIC RETICULUM TRANSMEMBRANE HELIX TRANSLOCASE"/>
    <property type="match status" value="1"/>
</dbReference>
<comment type="subcellular location">
    <subcellularLocation>
        <location evidence="1">Endoplasmic reticulum membrane</location>
        <topology evidence="1">Multi-pass membrane protein</topology>
    </subcellularLocation>
</comment>
<dbReference type="EMBL" id="LAVV01007128">
    <property type="protein sequence ID" value="KNZ57013.1"/>
    <property type="molecule type" value="Genomic_DNA"/>
</dbReference>
<dbReference type="InterPro" id="IPR057255">
    <property type="entry name" value="2TM_P5A-ATPase"/>
</dbReference>
<dbReference type="PROSITE" id="PS00154">
    <property type="entry name" value="ATPASE_E1_E2"/>
    <property type="match status" value="1"/>
</dbReference>
<comment type="similarity">
    <text evidence="2">Belongs to the cation transport ATPase (P-type) (TC 3.A.3) family. Type V subfamily.</text>
</comment>
<evidence type="ECO:0000256" key="10">
    <source>
        <dbReference type="ARBA" id="ARBA00022989"/>
    </source>
</evidence>
<evidence type="ECO:0000256" key="13">
    <source>
        <dbReference type="SAM" id="Phobius"/>
    </source>
</evidence>
<dbReference type="GO" id="GO:0015662">
    <property type="term" value="F:P-type ion transporter activity"/>
    <property type="evidence" value="ECO:0007669"/>
    <property type="project" value="TreeGrafter"/>
</dbReference>
<organism evidence="16 17">
    <name type="scientific">Puccinia sorghi</name>
    <dbReference type="NCBI Taxonomy" id="27349"/>
    <lineage>
        <taxon>Eukaryota</taxon>
        <taxon>Fungi</taxon>
        <taxon>Dikarya</taxon>
        <taxon>Basidiomycota</taxon>
        <taxon>Pucciniomycotina</taxon>
        <taxon>Pucciniomycetes</taxon>
        <taxon>Pucciniales</taxon>
        <taxon>Pucciniaceae</taxon>
        <taxon>Puccinia</taxon>
    </lineage>
</organism>
<dbReference type="VEuPathDB" id="FungiDB:VP01_2262g1"/>
<keyword evidence="4" id="KW-0479">Metal-binding</keyword>
<sequence length="1446" mass="160992">MKLVVTCVDVKLNNQPDVLRKSSCYHPYNMKWHSSIRPAEARSNPNQQISNRHAHVGRDHSSLPRHRGGCYEADAGVRIMVGCYETDASVADNDACSVYRDISGCLRVDQQFEWKEADFDRHEPLQEDPEITQTGAIWSHSGGVKIVSPEIESIVLLRLRPLITHTYIFPFIFAYPLAAYAYFVEYDRYLRSVDGESQEWTFLLCVSVFGGHALSWLATRWNTTIRQAATSLRVDDINKADLVKVIPKPNKGTPAFCPILRSKRTVQNPKSGKNVQAEQETVLYIEYQRDHYFYSSTTHSFGLLAYPSDSKPPISTMTTSNGISSDSKLALAKEMYGKNTFDIPVPTFLELLGEHMQAPFFVFQMFSVGLWFLDEYWYYSLFTLFMLIVFECTTVFQRLRTLNEFRTMSIKPYPINVYRNGKWGEVLSEELVPGDLVSVLRTKEDSAVPCDLLLLRGTCIASEAMLSGESTPLLKESVELRSGDDRLDFLGDDRNSCLFGGTKILQVTPSTSDAVGDKLKTPDGGCLAIVLRTGFGTTQGQLIRTMIFSTEQVTANNYESFLFLAFLMLFAIIASRYVWVKGVERNLKRSKLLLDCVIIITSVVPPELPMELSMAVNASLVALSKYAIFCTEPFRIPSAGRVDVCCFDKTGTITGEDLMLEGVVGVDDNDVLRLVPLHQTGMETTFTLASAHSLVLLDDGIIGDPMEKTTLEAVGWSVNQGDVILPTSNDFSHRAVITIKRRFQFSSQLKRMSTVSTVVTPDRQTRTMVSVKGAPEVIKTMISNVPEHYESTFKYYTRRGSRVLALAYKFVNIQGASKLNELLREQAESELAFAGFLVFTCPLKPDAIETLKMLADSSHRCIMITGDNPLTAVHVAKEVEIVDRECLVLDVRENSTDEKDLVWRTVDDQMIIPVDASKPIDPKILSDYDLCITGVAVKQFAGLPSWVDLVQNVWVYARVSPAHKELILNSLRSLGYTTLMAGDGTNDVGALKAAHVGVALLDGSPEDLKAIAEHQRNERLKKLWQTQLNISQRFNQPPPPVPAALAQIYPELVDAHSKAIKSGQDARKANPMEKSRVTQMIWTAVCQFNLADITAKMADMEEDSEGPPKIKLGDASVAAPFTSKLSNVSAVSTIIRQGRCTLVATTQMYKILASNCLISAYSLSVQYLDGVKFGDYQMTIQGVCMSACFLCISRAKPVEKLSKERPQGSIFNTYVVATVLGQFICHLAALIYITKLCETTSPRTKEINLDAEFEPSLLNSAIYLLSTCQSVSTFAVNFQGRPFREDIKENKPLFYGLLGAAAVAFCGATNFVPEANGWLQLVDMPTSNRSANETNFGLDYLREQFRMTLCIVMCMDFGGAMLVEMIAKFLFSDVRPKGMVSKGVERREARRKVEAQQQEASLEQQKVKSGLSLDADPANSAALQPHLDLNQIRLRNTPKSAPGKQR</sequence>
<dbReference type="FunFam" id="3.40.1110.10:FF:000058">
    <property type="entry name" value="Cation-transporting ATPase"/>
    <property type="match status" value="1"/>
</dbReference>
<dbReference type="GO" id="GO:0016887">
    <property type="term" value="F:ATP hydrolysis activity"/>
    <property type="evidence" value="ECO:0007669"/>
    <property type="project" value="InterPro"/>
</dbReference>
<dbReference type="SFLD" id="SFLDF00027">
    <property type="entry name" value="p-type_atpase"/>
    <property type="match status" value="1"/>
</dbReference>
<evidence type="ECO:0000256" key="1">
    <source>
        <dbReference type="ARBA" id="ARBA00004477"/>
    </source>
</evidence>
<evidence type="ECO:0000256" key="6">
    <source>
        <dbReference type="ARBA" id="ARBA00022824"/>
    </source>
</evidence>
<dbReference type="GO" id="GO:0019829">
    <property type="term" value="F:ATPase-coupled monoatomic cation transmembrane transporter activity"/>
    <property type="evidence" value="ECO:0007669"/>
    <property type="project" value="TreeGrafter"/>
</dbReference>
<dbReference type="SFLD" id="SFLDG00002">
    <property type="entry name" value="C1.7:_P-type_atpase_like"/>
    <property type="match status" value="1"/>
</dbReference>
<proteinExistence type="inferred from homology"/>
<dbReference type="Gene3D" id="3.40.50.1000">
    <property type="entry name" value="HAD superfamily/HAD-like"/>
    <property type="match status" value="1"/>
</dbReference>
<dbReference type="GO" id="GO:0005789">
    <property type="term" value="C:endoplasmic reticulum membrane"/>
    <property type="evidence" value="ECO:0007669"/>
    <property type="project" value="UniProtKB-SubCell"/>
</dbReference>
<gene>
    <name evidence="16" type="ORF">VP01_2262g1</name>
</gene>
<feature type="transmembrane region" description="Helical" evidence="13">
    <location>
        <begin position="356"/>
        <end position="373"/>
    </location>
</feature>
<dbReference type="GO" id="GO:0046872">
    <property type="term" value="F:metal ion binding"/>
    <property type="evidence" value="ECO:0007669"/>
    <property type="project" value="UniProtKB-KW"/>
</dbReference>
<keyword evidence="10 13" id="KW-1133">Transmembrane helix</keyword>
<evidence type="ECO:0000256" key="2">
    <source>
        <dbReference type="ARBA" id="ARBA00006000"/>
    </source>
</evidence>
<dbReference type="SUPFAM" id="SSF81653">
    <property type="entry name" value="Calcium ATPase, transduction domain A"/>
    <property type="match status" value="1"/>
</dbReference>
<feature type="domain" description="P-type ATPase A" evidence="14">
    <location>
        <begin position="415"/>
        <end position="546"/>
    </location>
</feature>
<feature type="transmembrane region" description="Helical" evidence="13">
    <location>
        <begin position="167"/>
        <end position="184"/>
    </location>
</feature>
<protein>
    <submittedName>
        <fullName evidence="16">Ca2+-transporting ATPase</fullName>
    </submittedName>
</protein>
<dbReference type="PRINTS" id="PR00119">
    <property type="entry name" value="CATATPASE"/>
</dbReference>
<feature type="transmembrane region" description="Helical" evidence="13">
    <location>
        <begin position="561"/>
        <end position="579"/>
    </location>
</feature>
<accession>A0A0L6V8C0</accession>
<evidence type="ECO:0000256" key="12">
    <source>
        <dbReference type="SAM" id="MobiDB-lite"/>
    </source>
</evidence>
<dbReference type="STRING" id="27349.A0A0L6V8C0"/>
<keyword evidence="11 13" id="KW-0472">Membrane</keyword>
<dbReference type="Gene3D" id="2.70.150.10">
    <property type="entry name" value="Calcium-transporting ATPase, cytoplasmic transduction domain A"/>
    <property type="match status" value="1"/>
</dbReference>
<dbReference type="InterPro" id="IPR001757">
    <property type="entry name" value="P_typ_ATPase"/>
</dbReference>
<dbReference type="OrthoDB" id="48943at2759"/>
<dbReference type="FunFam" id="3.40.50.1000:FF:000071">
    <property type="entry name" value="Cation-transporting ATPase"/>
    <property type="match status" value="1"/>
</dbReference>
<evidence type="ECO:0000256" key="9">
    <source>
        <dbReference type="ARBA" id="ARBA00022967"/>
    </source>
</evidence>
<feature type="transmembrane region" description="Helical" evidence="13">
    <location>
        <begin position="1345"/>
        <end position="1371"/>
    </location>
</feature>
<dbReference type="SFLD" id="SFLDS00003">
    <property type="entry name" value="Haloacid_Dehalogenase"/>
    <property type="match status" value="1"/>
</dbReference>
<dbReference type="InterPro" id="IPR006544">
    <property type="entry name" value="P-type_TPase_V"/>
</dbReference>
<dbReference type="NCBIfam" id="TIGR01494">
    <property type="entry name" value="ATPase_P-type"/>
    <property type="match status" value="1"/>
</dbReference>
<name>A0A0L6V8C0_9BASI</name>
<evidence type="ECO:0000256" key="3">
    <source>
        <dbReference type="ARBA" id="ARBA00022692"/>
    </source>
</evidence>
<keyword evidence="6" id="KW-0256">Endoplasmic reticulum</keyword>
<dbReference type="Gene3D" id="3.40.1110.10">
    <property type="entry name" value="Calcium-transporting ATPase, cytoplasmic domain N"/>
    <property type="match status" value="1"/>
</dbReference>
<dbReference type="InterPro" id="IPR018303">
    <property type="entry name" value="ATPase_P-typ_P_site"/>
</dbReference>
<keyword evidence="3 13" id="KW-0812">Transmembrane</keyword>
<keyword evidence="5" id="KW-0547">Nucleotide-binding</keyword>
<dbReference type="InterPro" id="IPR023299">
    <property type="entry name" value="ATPase_P-typ_cyto_dom_N"/>
</dbReference>
<dbReference type="NCBIfam" id="TIGR01657">
    <property type="entry name" value="P-ATPase-V"/>
    <property type="match status" value="1"/>
</dbReference>
<feature type="domain" description="P5A-ATPase transmembrane helical hairpin" evidence="15">
    <location>
        <begin position="160"/>
        <end position="233"/>
    </location>
</feature>
<evidence type="ECO:0000313" key="17">
    <source>
        <dbReference type="Proteomes" id="UP000037035"/>
    </source>
</evidence>
<reference evidence="16 17" key="1">
    <citation type="submission" date="2015-08" db="EMBL/GenBank/DDBJ databases">
        <title>Next Generation Sequencing and Analysis of the Genome of Puccinia sorghi L Schw, the Causal Agent of Maize Common Rust.</title>
        <authorList>
            <person name="Rochi L."/>
            <person name="Burguener G."/>
            <person name="Darino M."/>
            <person name="Turjanski A."/>
            <person name="Kreff E."/>
            <person name="Dieguez M.J."/>
            <person name="Sacco F."/>
        </authorList>
    </citation>
    <scope>NUCLEOTIDE SEQUENCE [LARGE SCALE GENOMIC DNA]</scope>
    <source>
        <strain evidence="16 17">RO10H11247</strain>
    </source>
</reference>
<dbReference type="InterPro" id="IPR047820">
    <property type="entry name" value="P5A-type_ATPase"/>
</dbReference>
<evidence type="ECO:0000313" key="16">
    <source>
        <dbReference type="EMBL" id="KNZ57013.1"/>
    </source>
</evidence>
<dbReference type="InterPro" id="IPR008250">
    <property type="entry name" value="ATPase_P-typ_transduc_dom_A_sf"/>
</dbReference>
<feature type="transmembrane region" description="Helical" evidence="13">
    <location>
        <begin position="1211"/>
        <end position="1233"/>
    </location>
</feature>
<comment type="caution">
    <text evidence="16">The sequence shown here is derived from an EMBL/GenBank/DDBJ whole genome shotgun (WGS) entry which is preliminary data.</text>
</comment>
<evidence type="ECO:0000259" key="14">
    <source>
        <dbReference type="Pfam" id="PF00122"/>
    </source>
</evidence>
<evidence type="ECO:0000256" key="7">
    <source>
        <dbReference type="ARBA" id="ARBA00022840"/>
    </source>
</evidence>
<keyword evidence="9" id="KW-1278">Translocase</keyword>
<dbReference type="Pfam" id="PF23143">
    <property type="entry name" value="2TM_P5A-ATPase"/>
    <property type="match status" value="1"/>
</dbReference>
<evidence type="ECO:0000256" key="8">
    <source>
        <dbReference type="ARBA" id="ARBA00022842"/>
    </source>
</evidence>
<feature type="transmembrane region" description="Helical" evidence="13">
    <location>
        <begin position="379"/>
        <end position="399"/>
    </location>
</feature>
<evidence type="ECO:0000256" key="5">
    <source>
        <dbReference type="ARBA" id="ARBA00022741"/>
    </source>
</evidence>
<feature type="transmembrane region" description="Helical" evidence="13">
    <location>
        <begin position="1293"/>
        <end position="1312"/>
    </location>
</feature>
<dbReference type="InterPro" id="IPR023298">
    <property type="entry name" value="ATPase_P-typ_TM_dom_sf"/>
</dbReference>
<dbReference type="InterPro" id="IPR059000">
    <property type="entry name" value="ATPase_P-type_domA"/>
</dbReference>
<evidence type="ECO:0000259" key="15">
    <source>
        <dbReference type="Pfam" id="PF23143"/>
    </source>
</evidence>
<dbReference type="GO" id="GO:0006874">
    <property type="term" value="P:intracellular calcium ion homeostasis"/>
    <property type="evidence" value="ECO:0007669"/>
    <property type="project" value="TreeGrafter"/>
</dbReference>
<dbReference type="InterPro" id="IPR023214">
    <property type="entry name" value="HAD_sf"/>
</dbReference>
<evidence type="ECO:0000256" key="4">
    <source>
        <dbReference type="ARBA" id="ARBA00022723"/>
    </source>
</evidence>
<dbReference type="Proteomes" id="UP000037035">
    <property type="component" value="Unassembled WGS sequence"/>
</dbReference>
<keyword evidence="7" id="KW-0067">ATP-binding</keyword>
<feature type="transmembrane region" description="Helical" evidence="13">
    <location>
        <begin position="200"/>
        <end position="218"/>
    </location>
</feature>
<dbReference type="PANTHER" id="PTHR45630">
    <property type="entry name" value="CATION-TRANSPORTING ATPASE-RELATED"/>
    <property type="match status" value="1"/>
</dbReference>
<dbReference type="InterPro" id="IPR036412">
    <property type="entry name" value="HAD-like_sf"/>
</dbReference>
<dbReference type="GO" id="GO:0005524">
    <property type="term" value="F:ATP binding"/>
    <property type="evidence" value="ECO:0007669"/>
    <property type="project" value="UniProtKB-KW"/>
</dbReference>
<dbReference type="CDD" id="cd07543">
    <property type="entry name" value="P-type_ATPase_cation"/>
    <property type="match status" value="1"/>
</dbReference>
<feature type="region of interest" description="Disordered" evidence="12">
    <location>
        <begin position="1396"/>
        <end position="1446"/>
    </location>
</feature>
<keyword evidence="17" id="KW-1185">Reference proteome</keyword>
<dbReference type="SUPFAM" id="SSF56784">
    <property type="entry name" value="HAD-like"/>
    <property type="match status" value="1"/>
</dbReference>